<dbReference type="GO" id="GO:0004315">
    <property type="term" value="F:3-oxoacyl-[acyl-carrier-protein] synthase activity"/>
    <property type="evidence" value="ECO:0007669"/>
    <property type="project" value="InterPro"/>
</dbReference>
<dbReference type="NCBIfam" id="NF006829">
    <property type="entry name" value="PRK09352.1"/>
    <property type="match status" value="1"/>
</dbReference>
<evidence type="ECO:0000256" key="10">
    <source>
        <dbReference type="ARBA" id="ARBA00023315"/>
    </source>
</evidence>
<proteinExistence type="inferred from homology"/>
<feature type="domain" description="Beta-ketoacyl-[acyl-carrier-protein] synthase III N-terminal" evidence="14">
    <location>
        <begin position="107"/>
        <end position="185"/>
    </location>
</feature>
<keyword evidence="5 12" id="KW-0808">Transferase</keyword>
<feature type="region of interest" description="ACP-binding" evidence="12">
    <location>
        <begin position="254"/>
        <end position="258"/>
    </location>
</feature>
<dbReference type="GO" id="GO:0033818">
    <property type="term" value="F:beta-ketoacyl-acyl-carrier-protein synthase III activity"/>
    <property type="evidence" value="ECO:0007669"/>
    <property type="project" value="UniProtKB-UniRule"/>
</dbReference>
<evidence type="ECO:0000256" key="3">
    <source>
        <dbReference type="ARBA" id="ARBA00012333"/>
    </source>
</evidence>
<dbReference type="GO" id="GO:0005737">
    <property type="term" value="C:cytoplasm"/>
    <property type="evidence" value="ECO:0007669"/>
    <property type="project" value="UniProtKB-SubCell"/>
</dbReference>
<comment type="domain">
    <text evidence="12">The last Arg residue of the ACP-binding site is essential for the weak association between ACP/AcpP and FabH.</text>
</comment>
<feature type="active site" evidence="12">
    <location>
        <position position="113"/>
    </location>
</feature>
<dbReference type="Proteomes" id="UP000006695">
    <property type="component" value="Chromosome"/>
</dbReference>
<dbReference type="PANTHER" id="PTHR43091">
    <property type="entry name" value="3-OXOACYL-[ACYL-CARRIER-PROTEIN] SYNTHASE"/>
    <property type="match status" value="1"/>
</dbReference>
<dbReference type="InterPro" id="IPR004655">
    <property type="entry name" value="FabH"/>
</dbReference>
<evidence type="ECO:0000256" key="11">
    <source>
        <dbReference type="ARBA" id="ARBA00051096"/>
    </source>
</evidence>
<dbReference type="Pfam" id="PF08541">
    <property type="entry name" value="ACP_syn_III_C"/>
    <property type="match status" value="1"/>
</dbReference>
<evidence type="ECO:0000256" key="4">
    <source>
        <dbReference type="ARBA" id="ARBA00022516"/>
    </source>
</evidence>
<dbReference type="OrthoDB" id="9815506at2"/>
<evidence type="ECO:0000256" key="12">
    <source>
        <dbReference type="HAMAP-Rule" id="MF_01815"/>
    </source>
</evidence>
<evidence type="ECO:0000256" key="8">
    <source>
        <dbReference type="ARBA" id="ARBA00023160"/>
    </source>
</evidence>
<reference evidence="15 16" key="1">
    <citation type="submission" date="2007-05" db="EMBL/GenBank/DDBJ databases">
        <title>Complete sequence of Geobacter uraniireducens Rf4.</title>
        <authorList>
            <consortium name="US DOE Joint Genome Institute"/>
            <person name="Copeland A."/>
            <person name="Lucas S."/>
            <person name="Lapidus A."/>
            <person name="Barry K."/>
            <person name="Detter J.C."/>
            <person name="Glavina del Rio T."/>
            <person name="Hammon N."/>
            <person name="Israni S."/>
            <person name="Dalin E."/>
            <person name="Tice H."/>
            <person name="Pitluck S."/>
            <person name="Chertkov O."/>
            <person name="Brettin T."/>
            <person name="Bruce D."/>
            <person name="Han C."/>
            <person name="Schmutz J."/>
            <person name="Larimer F."/>
            <person name="Land M."/>
            <person name="Hauser L."/>
            <person name="Kyrpides N."/>
            <person name="Mikhailova N."/>
            <person name="Shelobolina E."/>
            <person name="Aklujkar M."/>
            <person name="Lovley D."/>
            <person name="Richardson P."/>
        </authorList>
    </citation>
    <scope>NUCLEOTIDE SEQUENCE [LARGE SCALE GENOMIC DNA]</scope>
    <source>
        <strain evidence="16">ATCC BAA-1134 / JCM 13001 / Rf4</strain>
    </source>
</reference>
<keyword evidence="9 12" id="KW-0511">Multifunctional enzyme</keyword>
<dbReference type="EMBL" id="CP000698">
    <property type="protein sequence ID" value="ABQ26065.1"/>
    <property type="molecule type" value="Genomic_DNA"/>
</dbReference>
<evidence type="ECO:0000256" key="9">
    <source>
        <dbReference type="ARBA" id="ARBA00023268"/>
    </source>
</evidence>
<keyword evidence="7 12" id="KW-0443">Lipid metabolism</keyword>
<evidence type="ECO:0000256" key="7">
    <source>
        <dbReference type="ARBA" id="ARBA00023098"/>
    </source>
</evidence>
<evidence type="ECO:0000256" key="6">
    <source>
        <dbReference type="ARBA" id="ARBA00022832"/>
    </source>
</evidence>
<dbReference type="GO" id="GO:0006633">
    <property type="term" value="P:fatty acid biosynthetic process"/>
    <property type="evidence" value="ECO:0007669"/>
    <property type="project" value="UniProtKB-UniRule"/>
</dbReference>
<name>A5GF60_GEOUR</name>
<dbReference type="InterPro" id="IPR016039">
    <property type="entry name" value="Thiolase-like"/>
</dbReference>
<comment type="subunit">
    <text evidence="12">Homodimer.</text>
</comment>
<keyword evidence="12" id="KW-0963">Cytoplasm</keyword>
<dbReference type="PANTHER" id="PTHR43091:SF1">
    <property type="entry name" value="BETA-KETOACYL-[ACYL-CARRIER-PROTEIN] SYNTHASE III, CHLOROPLASTIC"/>
    <property type="match status" value="1"/>
</dbReference>
<feature type="domain" description="Beta-ketoacyl-[acyl-carrier-protein] synthase III C-terminal" evidence="13">
    <location>
        <begin position="237"/>
        <end position="326"/>
    </location>
</feature>
<feature type="active site" evidence="12">
    <location>
        <position position="283"/>
    </location>
</feature>
<dbReference type="UniPathway" id="UPA00094"/>
<evidence type="ECO:0000256" key="5">
    <source>
        <dbReference type="ARBA" id="ARBA00022679"/>
    </source>
</evidence>
<dbReference type="HOGENOM" id="CLU_039592_3_1_7"/>
<dbReference type="EC" id="2.3.1.180" evidence="3 12"/>
<sequence>MMRARITGTGSAVPDKVLTNFDLEKMVDTSDEWITTRTGIKERRIAGEGEYTSTFATRAAEKALEMAGVKADELDLVIVGTVTPDFPFPATACVVQNNIKAVNAAAFDVTAACSGFLYGLSVAEKFIRTGTVKKALVIGAEVLSRIIDWSDRNTCLLFGDGAGAVVVEACEGDNGVLSTHIHSDGSFWELLYLPACGSRNPATQKAVDDKLIYLMMQGNEVFKLAVRAMGEVAHEALAASGMTPADIDLFIPHQANRRIIDAIGKRLGLAEDRVFVNLDRYGNTSAASIPIALDEANRSSRIKEGDIVLFDAFGGGLTWGAALLRW</sequence>
<dbReference type="InterPro" id="IPR013751">
    <property type="entry name" value="ACP_syn_III_N"/>
</dbReference>
<evidence type="ECO:0000256" key="1">
    <source>
        <dbReference type="ARBA" id="ARBA00005194"/>
    </source>
</evidence>
<dbReference type="HAMAP" id="MF_01815">
    <property type="entry name" value="FabH"/>
    <property type="match status" value="1"/>
</dbReference>
<accession>A5GF60</accession>
<dbReference type="AlphaFoldDB" id="A5GF60"/>
<dbReference type="STRING" id="351605.Gura_1875"/>
<evidence type="ECO:0000313" key="15">
    <source>
        <dbReference type="EMBL" id="ABQ26065.1"/>
    </source>
</evidence>
<dbReference type="FunFam" id="3.40.47.10:FF:000004">
    <property type="entry name" value="3-oxoacyl-[acyl-carrier-protein] synthase 3"/>
    <property type="match status" value="1"/>
</dbReference>
<dbReference type="Gene3D" id="3.40.47.10">
    <property type="match status" value="1"/>
</dbReference>
<evidence type="ECO:0000313" key="16">
    <source>
        <dbReference type="Proteomes" id="UP000006695"/>
    </source>
</evidence>
<dbReference type="KEGG" id="gur:Gura_1875"/>
<dbReference type="CDD" id="cd00830">
    <property type="entry name" value="KAS_III"/>
    <property type="match status" value="1"/>
</dbReference>
<evidence type="ECO:0000259" key="13">
    <source>
        <dbReference type="Pfam" id="PF08541"/>
    </source>
</evidence>
<comment type="similarity">
    <text evidence="2 12">Belongs to the thiolase-like superfamily. FabH family.</text>
</comment>
<comment type="catalytic activity">
    <reaction evidence="11">
        <text>malonyl-[ACP] + acetyl-CoA + H(+) = 3-oxobutanoyl-[ACP] + CO2 + CoA</text>
        <dbReference type="Rhea" id="RHEA:12080"/>
        <dbReference type="Rhea" id="RHEA-COMP:9623"/>
        <dbReference type="Rhea" id="RHEA-COMP:9625"/>
        <dbReference type="ChEBI" id="CHEBI:15378"/>
        <dbReference type="ChEBI" id="CHEBI:16526"/>
        <dbReference type="ChEBI" id="CHEBI:57287"/>
        <dbReference type="ChEBI" id="CHEBI:57288"/>
        <dbReference type="ChEBI" id="CHEBI:78449"/>
        <dbReference type="ChEBI" id="CHEBI:78450"/>
        <dbReference type="EC" id="2.3.1.180"/>
    </reaction>
    <physiologicalReaction direction="left-to-right" evidence="11">
        <dbReference type="Rhea" id="RHEA:12081"/>
    </physiologicalReaction>
</comment>
<comment type="function">
    <text evidence="12">Catalyzes the condensation reaction of fatty acid synthesis by the addition to an acyl acceptor of two carbons from malonyl-ACP. Catalyzes the first condensation reaction which initiates fatty acid synthesis and may therefore play a role in governing the total rate of fatty acid production. Possesses both acetoacetyl-ACP synthase and acetyl transacylase activities. Its substrate specificity determines the biosynthesis of branched-chain and/or straight-chain of fatty acids.</text>
</comment>
<dbReference type="SUPFAM" id="SSF53901">
    <property type="entry name" value="Thiolase-like"/>
    <property type="match status" value="1"/>
</dbReference>
<keyword evidence="10 12" id="KW-0012">Acyltransferase</keyword>
<dbReference type="Pfam" id="PF08545">
    <property type="entry name" value="ACP_syn_III"/>
    <property type="match status" value="1"/>
</dbReference>
<gene>
    <name evidence="12" type="primary">fabH</name>
    <name evidence="15" type="ordered locus">Gura_1875</name>
</gene>
<feature type="active site" evidence="12">
    <location>
        <position position="253"/>
    </location>
</feature>
<comment type="subcellular location">
    <subcellularLocation>
        <location evidence="12">Cytoplasm</location>
    </subcellularLocation>
</comment>
<comment type="pathway">
    <text evidence="1 12">Lipid metabolism; fatty acid biosynthesis.</text>
</comment>
<evidence type="ECO:0000256" key="2">
    <source>
        <dbReference type="ARBA" id="ARBA00008642"/>
    </source>
</evidence>
<dbReference type="NCBIfam" id="TIGR00747">
    <property type="entry name" value="fabH"/>
    <property type="match status" value="1"/>
</dbReference>
<protein>
    <recommendedName>
        <fullName evidence="3 12">Beta-ketoacyl-[acyl-carrier-protein] synthase III</fullName>
        <shortName evidence="12">Beta-ketoacyl-ACP synthase III</shortName>
        <shortName evidence="12">KAS III</shortName>
        <ecNumber evidence="3 12">2.3.1.180</ecNumber>
    </recommendedName>
    <alternativeName>
        <fullName evidence="12">3-oxoacyl-[acyl-carrier-protein] synthase 3</fullName>
    </alternativeName>
    <alternativeName>
        <fullName evidence="12">3-oxoacyl-[acyl-carrier-protein] synthase III</fullName>
    </alternativeName>
</protein>
<dbReference type="RefSeq" id="WP_011938768.1">
    <property type="nucleotide sequence ID" value="NC_009483.1"/>
</dbReference>
<evidence type="ECO:0000259" key="14">
    <source>
        <dbReference type="Pfam" id="PF08545"/>
    </source>
</evidence>
<keyword evidence="16" id="KW-1185">Reference proteome</keyword>
<dbReference type="InterPro" id="IPR013747">
    <property type="entry name" value="ACP_syn_III_C"/>
</dbReference>
<keyword evidence="6 12" id="KW-0276">Fatty acid metabolism</keyword>
<keyword evidence="4 12" id="KW-0444">Lipid biosynthesis</keyword>
<keyword evidence="8 12" id="KW-0275">Fatty acid biosynthesis</keyword>
<organism evidence="15 16">
    <name type="scientific">Geotalea uraniireducens (strain Rf4)</name>
    <name type="common">Geobacter uraniireducens</name>
    <dbReference type="NCBI Taxonomy" id="351605"/>
    <lineage>
        <taxon>Bacteria</taxon>
        <taxon>Pseudomonadati</taxon>
        <taxon>Thermodesulfobacteriota</taxon>
        <taxon>Desulfuromonadia</taxon>
        <taxon>Geobacterales</taxon>
        <taxon>Geobacteraceae</taxon>
        <taxon>Geotalea</taxon>
    </lineage>
</organism>